<dbReference type="Pfam" id="PF13291">
    <property type="entry name" value="ACT_4"/>
    <property type="match status" value="1"/>
</dbReference>
<evidence type="ECO:0000256" key="1">
    <source>
        <dbReference type="HAMAP-Rule" id="MF_00707"/>
    </source>
</evidence>
<dbReference type="NCBIfam" id="NF003361">
    <property type="entry name" value="PRK04435.1"/>
    <property type="match status" value="1"/>
</dbReference>
<dbReference type="CDD" id="cd04888">
    <property type="entry name" value="ACT_PheB-BS"/>
    <property type="match status" value="1"/>
</dbReference>
<dbReference type="InterPro" id="IPR045865">
    <property type="entry name" value="ACT-like_dom_sf"/>
</dbReference>
<comment type="similarity">
    <text evidence="1">Belongs to the UPF0735 family.</text>
</comment>
<protein>
    <recommendedName>
        <fullName evidence="1">UPF0735 ACT domain-containing protein SAMN05444392_101624</fullName>
    </recommendedName>
</protein>
<sequence length="149" mass="16554">MTQKDQFVLVRYDMLPEAIQRTLQAKRYLESGDVETVQEAVEQVGISRSSFYKYKDSVFPFSAMVKEKIVTVSMLLEHQAGILSSVLTFLANEGANVLTINQTIPLHGEATVSMSVDTAHLNHDLNDVMERLRNVQGVNRVVVIGTGGK</sequence>
<dbReference type="SUPFAM" id="SSF55021">
    <property type="entry name" value="ACT-like"/>
    <property type="match status" value="1"/>
</dbReference>
<organism evidence="3 4">
    <name type="scientific">Seinonella peptonophila</name>
    <dbReference type="NCBI Taxonomy" id="112248"/>
    <lineage>
        <taxon>Bacteria</taxon>
        <taxon>Bacillati</taxon>
        <taxon>Bacillota</taxon>
        <taxon>Bacilli</taxon>
        <taxon>Bacillales</taxon>
        <taxon>Thermoactinomycetaceae</taxon>
        <taxon>Seinonella</taxon>
    </lineage>
</organism>
<dbReference type="InterPro" id="IPR002912">
    <property type="entry name" value="ACT_dom"/>
</dbReference>
<reference evidence="3 4" key="1">
    <citation type="submission" date="2016-11" db="EMBL/GenBank/DDBJ databases">
        <authorList>
            <person name="Jaros S."/>
            <person name="Januszkiewicz K."/>
            <person name="Wedrychowicz H."/>
        </authorList>
    </citation>
    <scope>NUCLEOTIDE SEQUENCE [LARGE SCALE GENOMIC DNA]</scope>
    <source>
        <strain evidence="3 4">DSM 44666</strain>
    </source>
</reference>
<dbReference type="OrthoDB" id="9788773at2"/>
<dbReference type="EMBL" id="FQVL01000001">
    <property type="protein sequence ID" value="SHE47522.1"/>
    <property type="molecule type" value="Genomic_DNA"/>
</dbReference>
<gene>
    <name evidence="3" type="ORF">SAMN05444392_101624</name>
</gene>
<evidence type="ECO:0000259" key="2">
    <source>
        <dbReference type="PROSITE" id="PS51671"/>
    </source>
</evidence>
<dbReference type="InterPro" id="IPR008310">
    <property type="entry name" value="UPF0735_ACT_dom-cont"/>
</dbReference>
<evidence type="ECO:0000313" key="4">
    <source>
        <dbReference type="Proteomes" id="UP000184476"/>
    </source>
</evidence>
<dbReference type="HAMAP" id="MF_00707">
    <property type="entry name" value="UPF0735"/>
    <property type="match status" value="1"/>
</dbReference>
<dbReference type="Gene3D" id="3.30.70.260">
    <property type="match status" value="1"/>
</dbReference>
<dbReference type="STRING" id="112248.SAMN05444392_101624"/>
<accession>A0A1M4TST7</accession>
<dbReference type="Proteomes" id="UP000184476">
    <property type="component" value="Unassembled WGS sequence"/>
</dbReference>
<dbReference type="PROSITE" id="PS51671">
    <property type="entry name" value="ACT"/>
    <property type="match status" value="1"/>
</dbReference>
<proteinExistence type="inferred from homology"/>
<feature type="domain" description="ACT" evidence="2">
    <location>
        <begin position="71"/>
        <end position="146"/>
    </location>
</feature>
<dbReference type="PIRSF" id="PIRSF025624">
    <property type="entry name" value="ACT_PheB"/>
    <property type="match status" value="1"/>
</dbReference>
<evidence type="ECO:0000313" key="3">
    <source>
        <dbReference type="EMBL" id="SHE47522.1"/>
    </source>
</evidence>
<dbReference type="RefSeq" id="WP_073151688.1">
    <property type="nucleotide sequence ID" value="NZ_FQVL01000001.1"/>
</dbReference>
<dbReference type="AlphaFoldDB" id="A0A1M4TST7"/>
<keyword evidence="4" id="KW-1185">Reference proteome</keyword>
<name>A0A1M4TST7_9BACL</name>